<gene>
    <name evidence="3" type="ORF">AQ490_19265</name>
</gene>
<dbReference type="EMBL" id="LLZU01000010">
    <property type="protein sequence ID" value="KRV49881.1"/>
    <property type="molecule type" value="Genomic_DNA"/>
</dbReference>
<dbReference type="PANTHER" id="PTHR35004:SF6">
    <property type="entry name" value="TRANSPOSASE"/>
    <property type="match status" value="1"/>
</dbReference>
<evidence type="ECO:0000313" key="3">
    <source>
        <dbReference type="EMBL" id="KRV49881.1"/>
    </source>
</evidence>
<dbReference type="RefSeq" id="WP_026220727.1">
    <property type="nucleotide sequence ID" value="NZ_LLZU01000010.1"/>
</dbReference>
<dbReference type="NCBIfam" id="NF033577">
    <property type="entry name" value="transpos_IS481"/>
    <property type="match status" value="1"/>
</dbReference>
<dbReference type="Gene3D" id="3.30.420.10">
    <property type="entry name" value="Ribonuclease H-like superfamily/Ribonuclease H"/>
    <property type="match status" value="1"/>
</dbReference>
<protein>
    <submittedName>
        <fullName evidence="3">Transposase</fullName>
    </submittedName>
</protein>
<evidence type="ECO:0000256" key="1">
    <source>
        <dbReference type="SAM" id="MobiDB-lite"/>
    </source>
</evidence>
<dbReference type="InterPro" id="IPR009057">
    <property type="entry name" value="Homeodomain-like_sf"/>
</dbReference>
<dbReference type="OrthoDB" id="568335at2"/>
<reference evidence="3 4" key="1">
    <citation type="submission" date="2015-10" db="EMBL/GenBank/DDBJ databases">
        <title>Draft genome sequence of pyrrolomycin-producing Streptomyces vitaminophilus.</title>
        <authorList>
            <person name="Graham D.E."/>
            <person name="Mahan K.M."/>
            <person name="Klingeman D.M."/>
            <person name="Hettich R.L."/>
            <person name="Parry R.J."/>
        </authorList>
    </citation>
    <scope>NUCLEOTIDE SEQUENCE [LARGE SCALE GENOMIC DNA]</scope>
    <source>
        <strain evidence="3 4">ATCC 31673</strain>
    </source>
</reference>
<comment type="caution">
    <text evidence="3">The sequence shown here is derived from an EMBL/GenBank/DDBJ whole genome shotgun (WGS) entry which is preliminary data.</text>
</comment>
<dbReference type="Pfam" id="PF13518">
    <property type="entry name" value="HTH_28"/>
    <property type="match status" value="1"/>
</dbReference>
<dbReference type="Proteomes" id="UP000050867">
    <property type="component" value="Unassembled WGS sequence"/>
</dbReference>
<evidence type="ECO:0000259" key="2">
    <source>
        <dbReference type="PROSITE" id="PS50994"/>
    </source>
</evidence>
<keyword evidence="4" id="KW-1185">Reference proteome</keyword>
<dbReference type="InterPro" id="IPR055247">
    <property type="entry name" value="InsJ-like_HTH"/>
</dbReference>
<dbReference type="eggNOG" id="COG2801">
    <property type="taxonomic scope" value="Bacteria"/>
</dbReference>
<dbReference type="AlphaFoldDB" id="A0A0T6LV33"/>
<dbReference type="InterPro" id="IPR036397">
    <property type="entry name" value="RNaseH_sf"/>
</dbReference>
<feature type="region of interest" description="Disordered" evidence="1">
    <location>
        <begin position="53"/>
        <end position="74"/>
    </location>
</feature>
<dbReference type="SUPFAM" id="SSF53098">
    <property type="entry name" value="Ribonuclease H-like"/>
    <property type="match status" value="1"/>
</dbReference>
<dbReference type="InterPro" id="IPR047656">
    <property type="entry name" value="IS481-like_transpos"/>
</dbReference>
<sequence>MSHRNARLTVHGRRLLVERVRSGRPVAHVAAEMGISRPTAHKWLRRWRAEGEAGLHDRPSRPHSTPHRTPAAVEEQVCRLRRERKLGPARIGPILGLPVSTVHRVLARHGLNRLSFLDRPTGQVIRRYERGRPGELLHVDVKKLGRIPDGGGWRVHGRAACPDRRRTTGFDYIHSAVDDHSRLAYSEVHPDEKAATCAGFLTRAAAFFATCGVARIERVLTDNAWPYRKSFAWRQALADLGAAGKLTRAYRPQTNGKVERFNRTLLEEWAYLRPYASNDERTAALTDFLHNYNHHRCHTALGGHPPISRANNASGQYS</sequence>
<dbReference type="PROSITE" id="PS50994">
    <property type="entry name" value="INTEGRASE"/>
    <property type="match status" value="1"/>
</dbReference>
<dbReference type="InterPro" id="IPR012337">
    <property type="entry name" value="RNaseH-like_sf"/>
</dbReference>
<proteinExistence type="predicted"/>
<organism evidence="3 4">
    <name type="scientific">Wenjunlia vitaminophila</name>
    <name type="common">Streptomyces vitaminophilus</name>
    <dbReference type="NCBI Taxonomy" id="76728"/>
    <lineage>
        <taxon>Bacteria</taxon>
        <taxon>Bacillati</taxon>
        <taxon>Actinomycetota</taxon>
        <taxon>Actinomycetes</taxon>
        <taxon>Kitasatosporales</taxon>
        <taxon>Streptomycetaceae</taxon>
        <taxon>Wenjunlia</taxon>
    </lineage>
</organism>
<dbReference type="GO" id="GO:0003676">
    <property type="term" value="F:nucleic acid binding"/>
    <property type="evidence" value="ECO:0007669"/>
    <property type="project" value="InterPro"/>
</dbReference>
<name>A0A0T6LV33_WENVI</name>
<dbReference type="GO" id="GO:0015074">
    <property type="term" value="P:DNA integration"/>
    <property type="evidence" value="ECO:0007669"/>
    <property type="project" value="InterPro"/>
</dbReference>
<dbReference type="Pfam" id="PF13683">
    <property type="entry name" value="rve_3"/>
    <property type="match status" value="1"/>
</dbReference>
<dbReference type="InterPro" id="IPR001584">
    <property type="entry name" value="Integrase_cat-core"/>
</dbReference>
<dbReference type="SUPFAM" id="SSF46689">
    <property type="entry name" value="Homeodomain-like"/>
    <property type="match status" value="1"/>
</dbReference>
<feature type="domain" description="Integrase catalytic" evidence="2">
    <location>
        <begin position="129"/>
        <end position="314"/>
    </location>
</feature>
<accession>A0A0T6LV33</accession>
<dbReference type="PANTHER" id="PTHR35004">
    <property type="entry name" value="TRANSPOSASE RV3428C-RELATED"/>
    <property type="match status" value="1"/>
</dbReference>
<dbReference type="STRING" id="76728.AQ490_19265"/>
<evidence type="ECO:0000313" key="4">
    <source>
        <dbReference type="Proteomes" id="UP000050867"/>
    </source>
</evidence>